<comment type="caution">
    <text evidence="2">The sequence shown here is derived from an EMBL/GenBank/DDBJ whole genome shotgun (WGS) entry which is preliminary data.</text>
</comment>
<protein>
    <recommendedName>
        <fullName evidence="4">DUF3221 domain-containing protein</fullName>
    </recommendedName>
</protein>
<dbReference type="Proteomes" id="UP001596071">
    <property type="component" value="Unassembled WGS sequence"/>
</dbReference>
<reference evidence="3" key="1">
    <citation type="journal article" date="2019" name="Int. J. Syst. Evol. Microbiol.">
        <title>The Global Catalogue of Microorganisms (GCM) 10K type strain sequencing project: providing services to taxonomists for standard genome sequencing and annotation.</title>
        <authorList>
            <consortium name="The Broad Institute Genomics Platform"/>
            <consortium name="The Broad Institute Genome Sequencing Center for Infectious Disease"/>
            <person name="Wu L."/>
            <person name="Ma J."/>
        </authorList>
    </citation>
    <scope>NUCLEOTIDE SEQUENCE [LARGE SCALE GENOMIC DNA]</scope>
    <source>
        <strain evidence="3">KACC 11299</strain>
    </source>
</reference>
<dbReference type="RefSeq" id="WP_381442985.1">
    <property type="nucleotide sequence ID" value="NZ_JBHSNP010000010.1"/>
</dbReference>
<accession>A0ABW0TY63</accession>
<keyword evidence="1" id="KW-0732">Signal</keyword>
<proteinExistence type="predicted"/>
<evidence type="ECO:0000313" key="2">
    <source>
        <dbReference type="EMBL" id="MFC5602783.1"/>
    </source>
</evidence>
<evidence type="ECO:0000313" key="3">
    <source>
        <dbReference type="Proteomes" id="UP001596071"/>
    </source>
</evidence>
<evidence type="ECO:0008006" key="4">
    <source>
        <dbReference type="Google" id="ProtNLM"/>
    </source>
</evidence>
<gene>
    <name evidence="2" type="ORF">ACFPTP_06085</name>
</gene>
<dbReference type="EMBL" id="JBHSNP010000010">
    <property type="protein sequence ID" value="MFC5602783.1"/>
    <property type="molecule type" value="Genomic_DNA"/>
</dbReference>
<feature type="signal peptide" evidence="1">
    <location>
        <begin position="1"/>
        <end position="20"/>
    </location>
</feature>
<sequence>MKYKITIAFLLLNLFFIAGCSDYQEEFTFTGTVEEILVEEEMLVIKEYGGINKGRKDGNIYEIPVDDVERYSMGQKLEITVFSNTTADVWDLNNMKFDIKTVEN</sequence>
<feature type="chain" id="PRO_5047146833" description="DUF3221 domain-containing protein" evidence="1">
    <location>
        <begin position="21"/>
        <end position="104"/>
    </location>
</feature>
<keyword evidence="3" id="KW-1185">Reference proteome</keyword>
<organism evidence="2 3">
    <name type="scientific">Sporosarcina koreensis</name>
    <dbReference type="NCBI Taxonomy" id="334735"/>
    <lineage>
        <taxon>Bacteria</taxon>
        <taxon>Bacillati</taxon>
        <taxon>Bacillota</taxon>
        <taxon>Bacilli</taxon>
        <taxon>Bacillales</taxon>
        <taxon>Caryophanaceae</taxon>
        <taxon>Sporosarcina</taxon>
    </lineage>
</organism>
<evidence type="ECO:0000256" key="1">
    <source>
        <dbReference type="SAM" id="SignalP"/>
    </source>
</evidence>
<name>A0ABW0TY63_9BACL</name>
<dbReference type="PROSITE" id="PS51257">
    <property type="entry name" value="PROKAR_LIPOPROTEIN"/>
    <property type="match status" value="1"/>
</dbReference>